<dbReference type="OrthoDB" id="10248617at2759"/>
<accession>A0A183A239</accession>
<dbReference type="EMBL" id="UZAN01004743">
    <property type="protein sequence ID" value="VDP32154.1"/>
    <property type="molecule type" value="Genomic_DNA"/>
</dbReference>
<reference evidence="3" key="1">
    <citation type="submission" date="2016-06" db="UniProtKB">
        <authorList>
            <consortium name="WormBaseParasite"/>
        </authorList>
    </citation>
    <scope>IDENTIFICATION</scope>
</reference>
<protein>
    <submittedName>
        <fullName evidence="3">DNA-directed RNA polymerase</fullName>
    </submittedName>
</protein>
<sequence>MEDAMVINKGSYERGLAGACIYKSEILDLALLSKQSTSRSQLFSRRKQPTAEHYFDSIVEGSDRVHKDSSCFESTNLF</sequence>
<reference evidence="1 2" key="2">
    <citation type="submission" date="2018-11" db="EMBL/GenBank/DDBJ databases">
        <authorList>
            <consortium name="Pathogen Informatics"/>
        </authorList>
    </citation>
    <scope>NUCLEOTIDE SEQUENCE [LARGE SCALE GENOMIC DNA]</scope>
    <source>
        <strain evidence="1 2">Egypt</strain>
    </source>
</reference>
<evidence type="ECO:0000313" key="3">
    <source>
        <dbReference type="WBParaSite" id="ECPE_0000102401-mRNA-1"/>
    </source>
</evidence>
<dbReference type="Proteomes" id="UP000272942">
    <property type="component" value="Unassembled WGS sequence"/>
</dbReference>
<evidence type="ECO:0000313" key="1">
    <source>
        <dbReference type="EMBL" id="VDP32154.1"/>
    </source>
</evidence>
<keyword evidence="2" id="KW-1185">Reference proteome</keyword>
<dbReference type="SUPFAM" id="SSF64484">
    <property type="entry name" value="beta and beta-prime subunits of DNA dependent RNA-polymerase"/>
    <property type="match status" value="1"/>
</dbReference>
<name>A0A183A239_9TREM</name>
<gene>
    <name evidence="1" type="ORF">ECPE_LOCUS1024</name>
</gene>
<organism evidence="3">
    <name type="scientific">Echinostoma caproni</name>
    <dbReference type="NCBI Taxonomy" id="27848"/>
    <lineage>
        <taxon>Eukaryota</taxon>
        <taxon>Metazoa</taxon>
        <taxon>Spiralia</taxon>
        <taxon>Lophotrochozoa</taxon>
        <taxon>Platyhelminthes</taxon>
        <taxon>Trematoda</taxon>
        <taxon>Digenea</taxon>
        <taxon>Plagiorchiida</taxon>
        <taxon>Echinostomata</taxon>
        <taxon>Echinostomatoidea</taxon>
        <taxon>Echinostomatidae</taxon>
        <taxon>Echinostoma</taxon>
    </lineage>
</organism>
<proteinExistence type="predicted"/>
<evidence type="ECO:0000313" key="2">
    <source>
        <dbReference type="Proteomes" id="UP000272942"/>
    </source>
</evidence>
<dbReference type="WBParaSite" id="ECPE_0000102401-mRNA-1">
    <property type="protein sequence ID" value="ECPE_0000102401-mRNA-1"/>
    <property type="gene ID" value="ECPE_0000102401"/>
</dbReference>
<dbReference type="AlphaFoldDB" id="A0A183A239"/>